<gene>
    <name evidence="1" type="ORF">M422DRAFT_189716</name>
</gene>
<reference evidence="1 2" key="1">
    <citation type="submission" date="2014-06" db="EMBL/GenBank/DDBJ databases">
        <title>Evolutionary Origins and Diversification of the Mycorrhizal Mutualists.</title>
        <authorList>
            <consortium name="DOE Joint Genome Institute"/>
            <consortium name="Mycorrhizal Genomics Consortium"/>
            <person name="Kohler A."/>
            <person name="Kuo A."/>
            <person name="Nagy L.G."/>
            <person name="Floudas D."/>
            <person name="Copeland A."/>
            <person name="Barry K.W."/>
            <person name="Cichocki N."/>
            <person name="Veneault-Fourrey C."/>
            <person name="LaButti K."/>
            <person name="Lindquist E.A."/>
            <person name="Lipzen A."/>
            <person name="Lundell T."/>
            <person name="Morin E."/>
            <person name="Murat C."/>
            <person name="Riley R."/>
            <person name="Ohm R."/>
            <person name="Sun H."/>
            <person name="Tunlid A."/>
            <person name="Henrissat B."/>
            <person name="Grigoriev I.V."/>
            <person name="Hibbett D.S."/>
            <person name="Martin F."/>
        </authorList>
    </citation>
    <scope>NUCLEOTIDE SEQUENCE [LARGE SCALE GENOMIC DNA]</scope>
    <source>
        <strain evidence="1 2">SS14</strain>
    </source>
</reference>
<accession>A0A0C9U2T5</accession>
<dbReference type="Pfam" id="PF18758">
    <property type="entry name" value="KDZ"/>
    <property type="match status" value="1"/>
</dbReference>
<evidence type="ECO:0000313" key="2">
    <source>
        <dbReference type="Proteomes" id="UP000054279"/>
    </source>
</evidence>
<dbReference type="OrthoDB" id="3192989at2759"/>
<dbReference type="AlphaFoldDB" id="A0A0C9U2T5"/>
<organism evidence="1 2">
    <name type="scientific">Sphaerobolus stellatus (strain SS14)</name>
    <dbReference type="NCBI Taxonomy" id="990650"/>
    <lineage>
        <taxon>Eukaryota</taxon>
        <taxon>Fungi</taxon>
        <taxon>Dikarya</taxon>
        <taxon>Basidiomycota</taxon>
        <taxon>Agaricomycotina</taxon>
        <taxon>Agaricomycetes</taxon>
        <taxon>Phallomycetidae</taxon>
        <taxon>Geastrales</taxon>
        <taxon>Sphaerobolaceae</taxon>
        <taxon>Sphaerobolus</taxon>
    </lineage>
</organism>
<keyword evidence="2" id="KW-1185">Reference proteome</keyword>
<feature type="non-terminal residue" evidence="1">
    <location>
        <position position="1"/>
    </location>
</feature>
<dbReference type="EMBL" id="KN837305">
    <property type="protein sequence ID" value="KIJ28454.1"/>
    <property type="molecule type" value="Genomic_DNA"/>
</dbReference>
<dbReference type="InterPro" id="IPR040521">
    <property type="entry name" value="KDZ"/>
</dbReference>
<evidence type="ECO:0000313" key="1">
    <source>
        <dbReference type="EMBL" id="KIJ28454.1"/>
    </source>
</evidence>
<dbReference type="Proteomes" id="UP000054279">
    <property type="component" value="Unassembled WGS sequence"/>
</dbReference>
<protein>
    <submittedName>
        <fullName evidence="1">Unplaced genomic scaffold SPHSTscaffold_230, whole genome shotgun sequence</fullName>
    </submittedName>
</protein>
<proteinExistence type="predicted"/>
<name>A0A0C9U2T5_SPHS4</name>
<sequence>SGLISISCVRSGAFAHNGTVDLAKGERFVNFDFALCQVLRKILVSGLKRIVISYDVACKFHIYFEKRIAHRDWPLFSIDELERLKQVELVWLVPKFHLASHIEGCADRFSFNWTKLVGRTCGETVESNWARLNGLATSTREMGFGQRRDVLTDSMCFFNFNKAINEGNVSIF</sequence>
<dbReference type="HOGENOM" id="CLU_003703_5_2_1"/>